<protein>
    <recommendedName>
        <fullName evidence="3">PiggyBac transposable element-derived protein domain-containing protein</fullName>
    </recommendedName>
</protein>
<reference evidence="4 5" key="1">
    <citation type="submission" date="2018-09" db="EMBL/GenBank/DDBJ databases">
        <title>Genomic investigation of the strawberry pathogen Phytophthora fragariae indicates pathogenicity is determined by transcriptional variation in three key races.</title>
        <authorList>
            <person name="Adams T.M."/>
            <person name="Armitage A.D."/>
            <person name="Sobczyk M.K."/>
            <person name="Bates H.J."/>
            <person name="Dunwell J.M."/>
            <person name="Nellist C.F."/>
            <person name="Harrison R.J."/>
        </authorList>
    </citation>
    <scope>NUCLEOTIDE SEQUENCE [LARGE SCALE GENOMIC DNA]</scope>
    <source>
        <strain evidence="4 5">SCRP324</strain>
    </source>
</reference>
<evidence type="ECO:0000256" key="2">
    <source>
        <dbReference type="SAM" id="Phobius"/>
    </source>
</evidence>
<comment type="caution">
    <text evidence="4">The sequence shown here is derived from an EMBL/GenBank/DDBJ whole genome shotgun (WGS) entry which is preliminary data.</text>
</comment>
<dbReference type="PANTHER" id="PTHR46599">
    <property type="entry name" value="PIGGYBAC TRANSPOSABLE ELEMENT-DERIVED PROTEIN 4"/>
    <property type="match status" value="1"/>
</dbReference>
<dbReference type="Proteomes" id="UP000435112">
    <property type="component" value="Unassembled WGS sequence"/>
</dbReference>
<organism evidence="4 5">
    <name type="scientific">Phytophthora rubi</name>
    <dbReference type="NCBI Taxonomy" id="129364"/>
    <lineage>
        <taxon>Eukaryota</taxon>
        <taxon>Sar</taxon>
        <taxon>Stramenopiles</taxon>
        <taxon>Oomycota</taxon>
        <taxon>Peronosporomycetes</taxon>
        <taxon>Peronosporales</taxon>
        <taxon>Peronosporaceae</taxon>
        <taxon>Phytophthora</taxon>
    </lineage>
</organism>
<dbReference type="Pfam" id="PF13843">
    <property type="entry name" value="DDE_Tnp_1_7"/>
    <property type="match status" value="1"/>
</dbReference>
<dbReference type="OrthoDB" id="117306at2759"/>
<dbReference type="AlphaFoldDB" id="A0A6A3MLA3"/>
<feature type="transmembrane region" description="Helical" evidence="2">
    <location>
        <begin position="420"/>
        <end position="439"/>
    </location>
</feature>
<feature type="domain" description="PiggyBac transposable element-derived protein" evidence="3">
    <location>
        <begin position="37"/>
        <end position="430"/>
    </location>
</feature>
<feature type="compositionally biased region" description="Acidic residues" evidence="1">
    <location>
        <begin position="528"/>
        <end position="545"/>
    </location>
</feature>
<sequence length="545" mass="61631">MLTLFADQTKFGPDPTYADLYDGSYGPTNSVLAVAEDPLALLFYFMPPKLWAQIAVESNTYHRQSIPQRARAIRAQQRKGGGEVEDLGDIRRRLDGVEDMDAYEVLRVMALLIARMLAPIRKGIAAHWSVAKVGAMPANRLGFFMGKNHFFHIMGYMHFSNNKSPKASTDRAWKIRPVVDVLQRTFARGYRVRPVISFDEATLPSRSRYNPTRQFNKDKPHKWGTKVFVVFCGAKAHLHTHIPKDNNSGEAAVLRNLNALCPPSPTFPWRLVITDRSYTSVKLALELLHRRVYLTGTIQTDRSGCAKNVITKKNTRTVNNQKVMVPSHGTTKFAENKQFPQLTAVMWMDRLPVHMLSTGGSRRSSTVMRRVHGEMKAVPAPELVRDCHRWMGGVGVHDQLRTQRYSVQLAYKTRKYYKTLFMGLFDMALVIAFIVHRYYRKVNNKRPPNHFATYLCNNAREGRDKTCFQIWHADSSSGNDIPRALLQEHKNRNRPPPSRPGKKRGRTAQEHHRSMGGDGDGAAASEVEAGESGDADSVAEADDES</sequence>
<dbReference type="PANTHER" id="PTHR46599:SF3">
    <property type="entry name" value="PIGGYBAC TRANSPOSABLE ELEMENT-DERIVED PROTEIN 4"/>
    <property type="match status" value="1"/>
</dbReference>
<evidence type="ECO:0000259" key="3">
    <source>
        <dbReference type="Pfam" id="PF13843"/>
    </source>
</evidence>
<evidence type="ECO:0000313" key="4">
    <source>
        <dbReference type="EMBL" id="KAE9032349.1"/>
    </source>
</evidence>
<evidence type="ECO:0000256" key="1">
    <source>
        <dbReference type="SAM" id="MobiDB-lite"/>
    </source>
</evidence>
<keyword evidence="2" id="KW-0812">Transmembrane</keyword>
<keyword evidence="2" id="KW-0472">Membrane</keyword>
<gene>
    <name evidence="4" type="ORF">PR002_g9222</name>
</gene>
<dbReference type="EMBL" id="QXFU01000487">
    <property type="protein sequence ID" value="KAE9032349.1"/>
    <property type="molecule type" value="Genomic_DNA"/>
</dbReference>
<feature type="region of interest" description="Disordered" evidence="1">
    <location>
        <begin position="487"/>
        <end position="545"/>
    </location>
</feature>
<dbReference type="InterPro" id="IPR029526">
    <property type="entry name" value="PGBD"/>
</dbReference>
<proteinExistence type="predicted"/>
<evidence type="ECO:0000313" key="5">
    <source>
        <dbReference type="Proteomes" id="UP000435112"/>
    </source>
</evidence>
<keyword evidence="2" id="KW-1133">Transmembrane helix</keyword>
<accession>A0A6A3MLA3</accession>
<name>A0A6A3MLA3_9STRA</name>